<dbReference type="Proteomes" id="UP000636960">
    <property type="component" value="Unassembled WGS sequence"/>
</dbReference>
<comment type="caution">
    <text evidence="3">The sequence shown here is derived from an EMBL/GenBank/DDBJ whole genome shotgun (WGS) entry which is preliminary data.</text>
</comment>
<gene>
    <name evidence="3" type="ORF">Ari01nite_18330</name>
</gene>
<keyword evidence="4" id="KW-1185">Reference proteome</keyword>
<evidence type="ECO:0000313" key="3">
    <source>
        <dbReference type="EMBL" id="GIE94368.1"/>
    </source>
</evidence>
<keyword evidence="2" id="KW-0732">Signal</keyword>
<dbReference type="RefSeq" id="WP_203780676.1">
    <property type="nucleotide sequence ID" value="NZ_BOMV01000012.1"/>
</dbReference>
<evidence type="ECO:0008006" key="5">
    <source>
        <dbReference type="Google" id="ProtNLM"/>
    </source>
</evidence>
<feature type="signal peptide" evidence="2">
    <location>
        <begin position="1"/>
        <end position="23"/>
    </location>
</feature>
<dbReference type="AlphaFoldDB" id="A0A919JWE4"/>
<sequence length="59" mass="5681">MIKTLLVGAVVAAVLGVAGVAAAIGALTPTAQEVATEMADQAQGTGADPLAPPAFYGSR</sequence>
<evidence type="ECO:0000313" key="4">
    <source>
        <dbReference type="Proteomes" id="UP000636960"/>
    </source>
</evidence>
<name>A0A919JWE4_9ACTN</name>
<reference evidence="3" key="1">
    <citation type="submission" date="2021-01" db="EMBL/GenBank/DDBJ databases">
        <title>Whole genome shotgun sequence of Actinoplanes rishiriensis NBRC 108556.</title>
        <authorList>
            <person name="Komaki H."/>
            <person name="Tamura T."/>
        </authorList>
    </citation>
    <scope>NUCLEOTIDE SEQUENCE</scope>
    <source>
        <strain evidence="3">NBRC 108556</strain>
    </source>
</reference>
<feature type="region of interest" description="Disordered" evidence="1">
    <location>
        <begin position="38"/>
        <end position="59"/>
    </location>
</feature>
<feature type="chain" id="PRO_5036835095" description="DUF2613 family protein" evidence="2">
    <location>
        <begin position="24"/>
        <end position="59"/>
    </location>
</feature>
<organism evidence="3 4">
    <name type="scientific">Paractinoplanes rishiriensis</name>
    <dbReference type="NCBI Taxonomy" id="1050105"/>
    <lineage>
        <taxon>Bacteria</taxon>
        <taxon>Bacillati</taxon>
        <taxon>Actinomycetota</taxon>
        <taxon>Actinomycetes</taxon>
        <taxon>Micromonosporales</taxon>
        <taxon>Micromonosporaceae</taxon>
        <taxon>Paractinoplanes</taxon>
    </lineage>
</organism>
<evidence type="ECO:0000256" key="2">
    <source>
        <dbReference type="SAM" id="SignalP"/>
    </source>
</evidence>
<dbReference type="EMBL" id="BOMV01000012">
    <property type="protein sequence ID" value="GIE94368.1"/>
    <property type="molecule type" value="Genomic_DNA"/>
</dbReference>
<accession>A0A919JWE4</accession>
<protein>
    <recommendedName>
        <fullName evidence="5">DUF2613 family protein</fullName>
    </recommendedName>
</protein>
<evidence type="ECO:0000256" key="1">
    <source>
        <dbReference type="SAM" id="MobiDB-lite"/>
    </source>
</evidence>
<proteinExistence type="predicted"/>